<dbReference type="Proteomes" id="UP001149954">
    <property type="component" value="Unassembled WGS sequence"/>
</dbReference>
<dbReference type="AlphaFoldDB" id="A0A9W9XIS6"/>
<name>A0A9W9XIS6_9EURO</name>
<evidence type="ECO:0000313" key="3">
    <source>
        <dbReference type="EMBL" id="KAJ5493679.1"/>
    </source>
</evidence>
<evidence type="ECO:0000256" key="1">
    <source>
        <dbReference type="SAM" id="MobiDB-lite"/>
    </source>
</evidence>
<feature type="compositionally biased region" description="Basic and acidic residues" evidence="1">
    <location>
        <begin position="42"/>
        <end position="53"/>
    </location>
</feature>
<dbReference type="Pfam" id="PF04457">
    <property type="entry name" value="MJ1316"/>
    <property type="match status" value="1"/>
</dbReference>
<dbReference type="EMBL" id="JAPWDS010000006">
    <property type="protein sequence ID" value="KAJ5493679.1"/>
    <property type="molecule type" value="Genomic_DNA"/>
</dbReference>
<organism evidence="3 4">
    <name type="scientific">Penicillium fimorum</name>
    <dbReference type="NCBI Taxonomy" id="1882269"/>
    <lineage>
        <taxon>Eukaryota</taxon>
        <taxon>Fungi</taxon>
        <taxon>Dikarya</taxon>
        <taxon>Ascomycota</taxon>
        <taxon>Pezizomycotina</taxon>
        <taxon>Eurotiomycetes</taxon>
        <taxon>Eurotiomycetidae</taxon>
        <taxon>Eurotiales</taxon>
        <taxon>Aspergillaceae</taxon>
        <taxon>Penicillium</taxon>
    </lineage>
</organism>
<proteinExistence type="predicted"/>
<protein>
    <recommendedName>
        <fullName evidence="2">MJ1316 RNA cyclic group end recognition domain-containing protein</fullName>
    </recommendedName>
</protein>
<evidence type="ECO:0000313" key="4">
    <source>
        <dbReference type="Proteomes" id="UP001149954"/>
    </source>
</evidence>
<reference evidence="3" key="1">
    <citation type="submission" date="2022-12" db="EMBL/GenBank/DDBJ databases">
        <authorList>
            <person name="Petersen C."/>
        </authorList>
    </citation>
    <scope>NUCLEOTIDE SEQUENCE</scope>
    <source>
        <strain evidence="3">IBT 29495</strain>
    </source>
</reference>
<accession>A0A9W9XIS6</accession>
<evidence type="ECO:0000259" key="2">
    <source>
        <dbReference type="Pfam" id="PF04457"/>
    </source>
</evidence>
<comment type="caution">
    <text evidence="3">The sequence shown here is derived from an EMBL/GenBank/DDBJ whole genome shotgun (WGS) entry which is preliminary data.</text>
</comment>
<feature type="domain" description="MJ1316 RNA cyclic group end recognition" evidence="2">
    <location>
        <begin position="51"/>
        <end position="120"/>
    </location>
</feature>
<feature type="region of interest" description="Disordered" evidence="1">
    <location>
        <begin position="1"/>
        <end position="54"/>
    </location>
</feature>
<sequence>MASNNPSETDANDIMEKEVSSFQSEPTSPPQKQNQRSASPEYDPKAGENRLRPAGDIMNRITWDSAFERSNYVIGFVDRFEGQLEITMGSWKKETTDEEFIPQHRVLYIRHTDGEIVWDRKRRIDKIFLSGNSAFKELAFLA</sequence>
<gene>
    <name evidence="3" type="ORF">N7463_009766</name>
</gene>
<keyword evidence="4" id="KW-1185">Reference proteome</keyword>
<dbReference type="InterPro" id="IPR040459">
    <property type="entry name" value="MJ1316"/>
</dbReference>
<feature type="compositionally biased region" description="Polar residues" evidence="1">
    <location>
        <begin position="20"/>
        <end position="38"/>
    </location>
</feature>
<dbReference type="OrthoDB" id="10263155at2759"/>
<reference evidence="3" key="2">
    <citation type="journal article" date="2023" name="IMA Fungus">
        <title>Comparative genomic study of the Penicillium genus elucidates a diverse pangenome and 15 lateral gene transfer events.</title>
        <authorList>
            <person name="Petersen C."/>
            <person name="Sorensen T."/>
            <person name="Nielsen M.R."/>
            <person name="Sondergaard T.E."/>
            <person name="Sorensen J.L."/>
            <person name="Fitzpatrick D.A."/>
            <person name="Frisvad J.C."/>
            <person name="Nielsen K.L."/>
        </authorList>
    </citation>
    <scope>NUCLEOTIDE SEQUENCE</scope>
    <source>
        <strain evidence="3">IBT 29495</strain>
    </source>
</reference>